<organism evidence="7 8">
    <name type="scientific">Streptomyces axinellae</name>
    <dbReference type="NCBI Taxonomy" id="552788"/>
    <lineage>
        <taxon>Bacteria</taxon>
        <taxon>Bacillati</taxon>
        <taxon>Actinomycetota</taxon>
        <taxon>Actinomycetes</taxon>
        <taxon>Kitasatosporales</taxon>
        <taxon>Streptomycetaceae</taxon>
        <taxon>Streptomyces</taxon>
    </lineage>
</organism>
<accession>A0ABN3QLH9</accession>
<keyword evidence="8" id="KW-1185">Reference proteome</keyword>
<dbReference type="Pfam" id="PF00282">
    <property type="entry name" value="Pyridoxal_deC"/>
    <property type="match status" value="1"/>
</dbReference>
<dbReference type="Proteomes" id="UP001501447">
    <property type="component" value="Unassembled WGS sequence"/>
</dbReference>
<evidence type="ECO:0000256" key="4">
    <source>
        <dbReference type="ARBA" id="ARBA00022898"/>
    </source>
</evidence>
<dbReference type="PANTHER" id="PTHR45677:SF8">
    <property type="entry name" value="CYSTEINE SULFINIC ACID DECARBOXYLASE"/>
    <property type="match status" value="1"/>
</dbReference>
<dbReference type="EMBL" id="BAAARJ010000018">
    <property type="protein sequence ID" value="GAA2629390.1"/>
    <property type="molecule type" value="Genomic_DNA"/>
</dbReference>
<proteinExistence type="inferred from homology"/>
<evidence type="ECO:0000256" key="6">
    <source>
        <dbReference type="RuleBase" id="RU000382"/>
    </source>
</evidence>
<comment type="caution">
    <text evidence="7">The sequence shown here is derived from an EMBL/GenBank/DDBJ whole genome shotgun (WGS) entry which is preliminary data.</text>
</comment>
<name>A0ABN3QLH9_9ACTN</name>
<reference evidence="7 8" key="1">
    <citation type="journal article" date="2019" name="Int. J. Syst. Evol. Microbiol.">
        <title>The Global Catalogue of Microorganisms (GCM) 10K type strain sequencing project: providing services to taxonomists for standard genome sequencing and annotation.</title>
        <authorList>
            <consortium name="The Broad Institute Genomics Platform"/>
            <consortium name="The Broad Institute Genome Sequencing Center for Infectious Disease"/>
            <person name="Wu L."/>
            <person name="Ma J."/>
        </authorList>
    </citation>
    <scope>NUCLEOTIDE SEQUENCE [LARGE SCALE GENOMIC DNA]</scope>
    <source>
        <strain evidence="7 8">JCM 16373</strain>
    </source>
</reference>
<keyword evidence="3" id="KW-0210">Decarboxylase</keyword>
<keyword evidence="4 6" id="KW-0663">Pyridoxal phosphate</keyword>
<dbReference type="Gene3D" id="3.40.640.10">
    <property type="entry name" value="Type I PLP-dependent aspartate aminotransferase-like (Major domain)"/>
    <property type="match status" value="1"/>
</dbReference>
<sequence>MSAFAVDDSEDAGWPAGGAAGPAALRPLLETVLDALASGAAERGGPLPAGGPAAVAADVRTAVGAVLPERGAGAHEALDALVGAMARGAADPAEPLCAAHLHCPPLAVAAAADVAASALNPSMDSWDQAPAASELEGLVCGELGRLVYPARRPVPPSRSAEGAGAGPVPDALVTTGGTEANQLAVLLARECARQAGAGRAVRVVCGANAHHSVHRAAWLLGLEPPLVVPAPRGVLHPVALEEALAGLAGAPALVVATAGTTDAGDVDPLPEIGAVVARHGARWHVDAAYGGPLLFSERLRGRLAGVERAHSVTFDLHKLGWQPVAAGFLVVPDGAALRPLDHRADYLNADDDTEAGLPDLLGRSLRTTRRPDVLKVAVTLRALGRSGVGELVERTCEVAGRMADLVAAHGRFELFARPMLSTVLFRPARAGDAVVAAVRRRLLERGLAVLGRASLGDGLWLKATLLNPWVREAELAALLKLVEEVADEVVAERAAAEKVAGGAAHGAAVCGAFAGDTGDAAAEEAVAVVEGTRA</sequence>
<comment type="similarity">
    <text evidence="2 6">Belongs to the group II decarboxylase family.</text>
</comment>
<evidence type="ECO:0000256" key="3">
    <source>
        <dbReference type="ARBA" id="ARBA00022793"/>
    </source>
</evidence>
<evidence type="ECO:0000256" key="5">
    <source>
        <dbReference type="ARBA" id="ARBA00023239"/>
    </source>
</evidence>
<dbReference type="InterPro" id="IPR015422">
    <property type="entry name" value="PyrdxlP-dep_Trfase_small"/>
</dbReference>
<keyword evidence="5 6" id="KW-0456">Lyase</keyword>
<evidence type="ECO:0000313" key="7">
    <source>
        <dbReference type="EMBL" id="GAA2629390.1"/>
    </source>
</evidence>
<dbReference type="SUPFAM" id="SSF53383">
    <property type="entry name" value="PLP-dependent transferases"/>
    <property type="match status" value="1"/>
</dbReference>
<keyword evidence="7" id="KW-0808">Transferase</keyword>
<dbReference type="InterPro" id="IPR002129">
    <property type="entry name" value="PyrdxlP-dep_de-COase"/>
</dbReference>
<dbReference type="InterPro" id="IPR015424">
    <property type="entry name" value="PyrdxlP-dep_Trfase"/>
</dbReference>
<evidence type="ECO:0000313" key="8">
    <source>
        <dbReference type="Proteomes" id="UP001501447"/>
    </source>
</evidence>
<gene>
    <name evidence="7" type="ORF">GCM10009863_50870</name>
</gene>
<dbReference type="RefSeq" id="WP_344568818.1">
    <property type="nucleotide sequence ID" value="NZ_BAAARJ010000018.1"/>
</dbReference>
<dbReference type="PANTHER" id="PTHR45677">
    <property type="entry name" value="GLUTAMATE DECARBOXYLASE-RELATED"/>
    <property type="match status" value="1"/>
</dbReference>
<evidence type="ECO:0000256" key="1">
    <source>
        <dbReference type="ARBA" id="ARBA00001933"/>
    </source>
</evidence>
<keyword evidence="7" id="KW-0032">Aminotransferase</keyword>
<dbReference type="InterPro" id="IPR015421">
    <property type="entry name" value="PyrdxlP-dep_Trfase_major"/>
</dbReference>
<comment type="cofactor">
    <cofactor evidence="1 6">
        <name>pyridoxal 5'-phosphate</name>
        <dbReference type="ChEBI" id="CHEBI:597326"/>
    </cofactor>
</comment>
<dbReference type="GO" id="GO:0008483">
    <property type="term" value="F:transaminase activity"/>
    <property type="evidence" value="ECO:0007669"/>
    <property type="project" value="UniProtKB-KW"/>
</dbReference>
<evidence type="ECO:0000256" key="2">
    <source>
        <dbReference type="ARBA" id="ARBA00009533"/>
    </source>
</evidence>
<protein>
    <submittedName>
        <fullName evidence="7">Aminotransferase class V-fold PLP-dependent enzyme</fullName>
    </submittedName>
</protein>
<dbReference type="Gene3D" id="3.90.1150.10">
    <property type="entry name" value="Aspartate Aminotransferase, domain 1"/>
    <property type="match status" value="1"/>
</dbReference>